<reference evidence="5 6" key="1">
    <citation type="journal article" date="2016" name="Int. J. Syst. Evol. Microbiol.">
        <title>Descriptions of Anaerotaenia torta gen. nov., sp. nov. and Anaerocolumna cellulosilytica gen. nov., sp. nov. isolated from a methanogenic reactor of cattle waste.</title>
        <authorList>
            <person name="Uek A."/>
            <person name="Ohtaki Y."/>
            <person name="Kaku N."/>
            <person name="Ueki K."/>
        </authorList>
    </citation>
    <scope>NUCLEOTIDE SEQUENCE [LARGE SCALE GENOMIC DNA]</scope>
    <source>
        <strain evidence="5 6">SN021</strain>
    </source>
</reference>
<evidence type="ECO:0000313" key="5">
    <source>
        <dbReference type="EMBL" id="BCJ95158.1"/>
    </source>
</evidence>
<dbReference type="EMBL" id="AP023367">
    <property type="protein sequence ID" value="BCJ95158.1"/>
    <property type="molecule type" value="Genomic_DNA"/>
</dbReference>
<dbReference type="SUPFAM" id="SSF53850">
    <property type="entry name" value="Periplasmic binding protein-like II"/>
    <property type="match status" value="1"/>
</dbReference>
<dbReference type="PIRSF" id="PIRSF004846">
    <property type="entry name" value="ModA"/>
    <property type="match status" value="1"/>
</dbReference>
<dbReference type="AlphaFoldDB" id="A0A6S6R828"/>
<dbReference type="RefSeq" id="WP_184095769.1">
    <property type="nucleotide sequence ID" value="NZ_AP023367.1"/>
</dbReference>
<dbReference type="InterPro" id="IPR005950">
    <property type="entry name" value="ModA"/>
</dbReference>
<dbReference type="GO" id="GO:0046872">
    <property type="term" value="F:metal ion binding"/>
    <property type="evidence" value="ECO:0007669"/>
    <property type="project" value="UniProtKB-KW"/>
</dbReference>
<dbReference type="FunFam" id="3.40.190.10:FF:000035">
    <property type="entry name" value="Molybdate ABC transporter substrate-binding protein"/>
    <property type="match status" value="1"/>
</dbReference>
<dbReference type="Gene3D" id="3.40.190.10">
    <property type="entry name" value="Periplasmic binding protein-like II"/>
    <property type="match status" value="2"/>
</dbReference>
<organism evidence="5 6">
    <name type="scientific">Anaerocolumna cellulosilytica</name>
    <dbReference type="NCBI Taxonomy" id="433286"/>
    <lineage>
        <taxon>Bacteria</taxon>
        <taxon>Bacillati</taxon>
        <taxon>Bacillota</taxon>
        <taxon>Clostridia</taxon>
        <taxon>Lachnospirales</taxon>
        <taxon>Lachnospiraceae</taxon>
        <taxon>Anaerocolumna</taxon>
    </lineage>
</organism>
<dbReference type="KEGG" id="acel:acsn021_27270"/>
<keyword evidence="3" id="KW-0479">Metal-binding</keyword>
<dbReference type="PROSITE" id="PS51257">
    <property type="entry name" value="PROKAR_LIPOPROTEIN"/>
    <property type="match status" value="1"/>
</dbReference>
<keyword evidence="6" id="KW-1185">Reference proteome</keyword>
<sequence>MKKMKMLLVLLLFATIFAFVGCDKKNPSKEANGITEVTETLTEQPSQTVTPEQSVKEDKSAEILVAAAASLQNAMEELEQLYKVTNPNVTLTFTFGSSGTLQQQIEQGAPVDVFMSAALKQMTALEEGGFILDDTKKELLENKVVLIVPKESDLGLSSFEDIVKAPIIALGDPASVPVGQYSEEIFTTLGILDKVKEKVTYGKDVTEVLTWVATGNAYAGVVYATDAKSSDNVMVVAEAPVGSTSKVIYPIAVVKDSKAQEAAKAFVQYLSSKDAIEVFEKYGFEENK</sequence>
<keyword evidence="2" id="KW-0500">Molybdenum</keyword>
<dbReference type="Proteomes" id="UP000515561">
    <property type="component" value="Chromosome"/>
</dbReference>
<dbReference type="Pfam" id="PF13531">
    <property type="entry name" value="SBP_bac_11"/>
    <property type="match status" value="1"/>
</dbReference>
<dbReference type="GO" id="GO:1901359">
    <property type="term" value="F:tungstate binding"/>
    <property type="evidence" value="ECO:0007669"/>
    <property type="project" value="UniProtKB-ARBA"/>
</dbReference>
<evidence type="ECO:0000256" key="2">
    <source>
        <dbReference type="ARBA" id="ARBA00022505"/>
    </source>
</evidence>
<dbReference type="GO" id="GO:0015689">
    <property type="term" value="P:molybdate ion transport"/>
    <property type="evidence" value="ECO:0007669"/>
    <property type="project" value="InterPro"/>
</dbReference>
<comment type="similarity">
    <text evidence="1">Belongs to the bacterial solute-binding protein ModA family.</text>
</comment>
<evidence type="ECO:0000313" key="6">
    <source>
        <dbReference type="Proteomes" id="UP000515561"/>
    </source>
</evidence>
<dbReference type="InterPro" id="IPR041879">
    <property type="entry name" value="YvgL-like_PBP2"/>
</dbReference>
<accession>A0A6S6R828</accession>
<proteinExistence type="inferred from homology"/>
<name>A0A6S6R828_9FIRM</name>
<dbReference type="CDD" id="cd13537">
    <property type="entry name" value="PBP2_YvgL_like"/>
    <property type="match status" value="1"/>
</dbReference>
<evidence type="ECO:0000256" key="4">
    <source>
        <dbReference type="ARBA" id="ARBA00022729"/>
    </source>
</evidence>
<evidence type="ECO:0000256" key="1">
    <source>
        <dbReference type="ARBA" id="ARBA00009175"/>
    </source>
</evidence>
<keyword evidence="4" id="KW-0732">Signal</keyword>
<gene>
    <name evidence="5" type="ORF">acsn021_27270</name>
</gene>
<dbReference type="PANTHER" id="PTHR30632:SF0">
    <property type="entry name" value="SULFATE-BINDING PROTEIN"/>
    <property type="match status" value="1"/>
</dbReference>
<dbReference type="GO" id="GO:0030973">
    <property type="term" value="F:molybdate ion binding"/>
    <property type="evidence" value="ECO:0007669"/>
    <property type="project" value="TreeGrafter"/>
</dbReference>
<dbReference type="PANTHER" id="PTHR30632">
    <property type="entry name" value="MOLYBDATE-BINDING PERIPLASMIC PROTEIN"/>
    <property type="match status" value="1"/>
</dbReference>
<dbReference type="InterPro" id="IPR050682">
    <property type="entry name" value="ModA/WtpA"/>
</dbReference>
<evidence type="ECO:0000256" key="3">
    <source>
        <dbReference type="ARBA" id="ARBA00022723"/>
    </source>
</evidence>
<protein>
    <submittedName>
        <fullName evidence="5">Molybdate ABC transporter substrate-binding protein</fullName>
    </submittedName>
</protein>
<dbReference type="NCBIfam" id="TIGR01256">
    <property type="entry name" value="modA"/>
    <property type="match status" value="1"/>
</dbReference>